<dbReference type="GO" id="GO:0016787">
    <property type="term" value="F:hydrolase activity"/>
    <property type="evidence" value="ECO:0007669"/>
    <property type="project" value="UniProtKB-KW"/>
</dbReference>
<dbReference type="InterPro" id="IPR029058">
    <property type="entry name" value="AB_hydrolase_fold"/>
</dbReference>
<proteinExistence type="predicted"/>
<dbReference type="EMBL" id="SRJC01000003">
    <property type="protein sequence ID" value="TGB02420.1"/>
    <property type="molecule type" value="Genomic_DNA"/>
</dbReference>
<dbReference type="Pfam" id="PF12697">
    <property type="entry name" value="Abhydrolase_6"/>
    <property type="match status" value="1"/>
</dbReference>
<sequence>MVSMFNRFSLFVIHLERGASVLEYRVFGEDPAKENVVLLHGIGGSASIFFPQIKAYKEQFNVIVVHLRGHKNSPSVEEVEDFSFRRAAKDVIDVLDEVGVYKAHFVGISLGSVLTHQIMSMAPERVEKAVLGGAITKMSLSSKFFFLIGKWIKNFTPHIWLYALFAMILMPRQNHKESRNAFIKEASRMKRKEFLGWYGIAHNVKVTFAKVPSVANSIPKLYIMGEGDHMFKRDVIRDTTGLANAQLHIVPHAGHVVNLDDSDTFNQVSMAFMNGDKGTEYLSQDERMKES</sequence>
<reference evidence="2 3" key="1">
    <citation type="journal article" date="2003" name="Int. J. Syst. Evol. Microbiol.">
        <title>Halobacillus salinus sp. nov., isolated from a salt lake on the coast of the East Sea in Korea.</title>
        <authorList>
            <person name="Yoon J.H."/>
            <person name="Kang K.H."/>
            <person name="Park Y.H."/>
        </authorList>
    </citation>
    <scope>NUCLEOTIDE SEQUENCE [LARGE SCALE GENOMIC DNA]</scope>
    <source>
        <strain evidence="2 3">HSL-3</strain>
    </source>
</reference>
<dbReference type="STRING" id="192814.GCA_900166575_03266"/>
<name>A0A4Z0GX99_9BACI</name>
<dbReference type="PANTHER" id="PTHR43798:SF33">
    <property type="entry name" value="HYDROLASE, PUTATIVE (AFU_ORTHOLOGUE AFUA_2G14860)-RELATED"/>
    <property type="match status" value="1"/>
</dbReference>
<protein>
    <submittedName>
        <fullName evidence="2">Alpha/beta hydrolase</fullName>
    </submittedName>
</protein>
<organism evidence="2 3">
    <name type="scientific">Halobacillus salinus</name>
    <dbReference type="NCBI Taxonomy" id="192814"/>
    <lineage>
        <taxon>Bacteria</taxon>
        <taxon>Bacillati</taxon>
        <taxon>Bacillota</taxon>
        <taxon>Bacilli</taxon>
        <taxon>Bacillales</taxon>
        <taxon>Bacillaceae</taxon>
        <taxon>Halobacillus</taxon>
    </lineage>
</organism>
<comment type="caution">
    <text evidence="2">The sequence shown here is derived from an EMBL/GenBank/DDBJ whole genome shotgun (WGS) entry which is preliminary data.</text>
</comment>
<evidence type="ECO:0000313" key="3">
    <source>
        <dbReference type="Proteomes" id="UP000297982"/>
    </source>
</evidence>
<evidence type="ECO:0000259" key="1">
    <source>
        <dbReference type="Pfam" id="PF12697"/>
    </source>
</evidence>
<dbReference type="InterPro" id="IPR000073">
    <property type="entry name" value="AB_hydrolase_1"/>
</dbReference>
<dbReference type="GO" id="GO:0016020">
    <property type="term" value="C:membrane"/>
    <property type="evidence" value="ECO:0007669"/>
    <property type="project" value="TreeGrafter"/>
</dbReference>
<feature type="domain" description="AB hydrolase-1" evidence="1">
    <location>
        <begin position="36"/>
        <end position="267"/>
    </location>
</feature>
<dbReference type="AlphaFoldDB" id="A0A4Z0GX99"/>
<dbReference type="SUPFAM" id="SSF53474">
    <property type="entry name" value="alpha/beta-Hydrolases"/>
    <property type="match status" value="1"/>
</dbReference>
<keyword evidence="2" id="KW-0378">Hydrolase</keyword>
<dbReference type="Gene3D" id="3.40.50.1820">
    <property type="entry name" value="alpha/beta hydrolase"/>
    <property type="match status" value="1"/>
</dbReference>
<dbReference type="Proteomes" id="UP000297982">
    <property type="component" value="Unassembled WGS sequence"/>
</dbReference>
<evidence type="ECO:0000313" key="2">
    <source>
        <dbReference type="EMBL" id="TGB02420.1"/>
    </source>
</evidence>
<dbReference type="InterPro" id="IPR050266">
    <property type="entry name" value="AB_hydrolase_sf"/>
</dbReference>
<keyword evidence="3" id="KW-1185">Reference proteome</keyword>
<accession>A0A4Z0GX99</accession>
<gene>
    <name evidence="2" type="ORF">E4663_13860</name>
</gene>
<dbReference type="PANTHER" id="PTHR43798">
    <property type="entry name" value="MONOACYLGLYCEROL LIPASE"/>
    <property type="match status" value="1"/>
</dbReference>